<feature type="region of interest" description="Disordered" evidence="4">
    <location>
        <begin position="1859"/>
        <end position="1891"/>
    </location>
</feature>
<dbReference type="InterPro" id="IPR023796">
    <property type="entry name" value="Serpin_dom"/>
</dbReference>
<keyword evidence="7" id="KW-1185">Reference proteome</keyword>
<feature type="region of interest" description="Disordered" evidence="4">
    <location>
        <begin position="592"/>
        <end position="651"/>
    </location>
</feature>
<dbReference type="PROSITE" id="PS00284">
    <property type="entry name" value="SERPIN"/>
    <property type="match status" value="1"/>
</dbReference>
<feature type="compositionally biased region" description="Low complexity" evidence="4">
    <location>
        <begin position="712"/>
        <end position="725"/>
    </location>
</feature>
<evidence type="ECO:0000313" key="6">
    <source>
        <dbReference type="EMBL" id="GFG34388.1"/>
    </source>
</evidence>
<dbReference type="Proteomes" id="UP000502823">
    <property type="component" value="Unassembled WGS sequence"/>
</dbReference>
<feature type="region of interest" description="Disordered" evidence="4">
    <location>
        <begin position="317"/>
        <end position="338"/>
    </location>
</feature>
<feature type="region of interest" description="Disordered" evidence="4">
    <location>
        <begin position="1094"/>
        <end position="1203"/>
    </location>
</feature>
<feature type="compositionally biased region" description="Polar residues" evidence="4">
    <location>
        <begin position="1109"/>
        <end position="1121"/>
    </location>
</feature>
<feature type="region of interest" description="Disordered" evidence="4">
    <location>
        <begin position="1290"/>
        <end position="1359"/>
    </location>
</feature>
<feature type="region of interest" description="Disordered" evidence="4">
    <location>
        <begin position="494"/>
        <end position="550"/>
    </location>
</feature>
<dbReference type="InterPro" id="IPR042178">
    <property type="entry name" value="Serpin_sf_1"/>
</dbReference>
<gene>
    <name evidence="6" type="ORF">Cfor_10818</name>
</gene>
<feature type="compositionally biased region" description="Polar residues" evidence="4">
    <location>
        <begin position="494"/>
        <end position="518"/>
    </location>
</feature>
<dbReference type="InterPro" id="IPR000215">
    <property type="entry name" value="Serpin_fam"/>
</dbReference>
<feature type="region of interest" description="Disordered" evidence="4">
    <location>
        <begin position="147"/>
        <end position="167"/>
    </location>
</feature>
<protein>
    <recommendedName>
        <fullName evidence="5">Serpin domain-containing protein</fullName>
    </recommendedName>
</protein>
<evidence type="ECO:0000256" key="4">
    <source>
        <dbReference type="SAM" id="MobiDB-lite"/>
    </source>
</evidence>
<feature type="region of interest" description="Disordered" evidence="4">
    <location>
        <begin position="712"/>
        <end position="734"/>
    </location>
</feature>
<evidence type="ECO:0000259" key="5">
    <source>
        <dbReference type="SMART" id="SM00093"/>
    </source>
</evidence>
<dbReference type="InterPro" id="IPR036186">
    <property type="entry name" value="Serpin_sf"/>
</dbReference>
<dbReference type="GO" id="GO:0004867">
    <property type="term" value="F:serine-type endopeptidase inhibitor activity"/>
    <property type="evidence" value="ECO:0007669"/>
    <property type="project" value="UniProtKB-KW"/>
</dbReference>
<feature type="compositionally biased region" description="Polar residues" evidence="4">
    <location>
        <begin position="1177"/>
        <end position="1203"/>
    </location>
</feature>
<reference evidence="7" key="1">
    <citation type="submission" date="2020-01" db="EMBL/GenBank/DDBJ databases">
        <title>Draft genome sequence of the Termite Coptotermes fromosanus.</title>
        <authorList>
            <person name="Itakura S."/>
            <person name="Yosikawa Y."/>
            <person name="Umezawa K."/>
        </authorList>
    </citation>
    <scope>NUCLEOTIDE SEQUENCE [LARGE SCALE GENOMIC DNA]</scope>
</reference>
<feature type="region of interest" description="Disordered" evidence="4">
    <location>
        <begin position="883"/>
        <end position="912"/>
    </location>
</feature>
<feature type="region of interest" description="Disordered" evidence="4">
    <location>
        <begin position="1049"/>
        <end position="1078"/>
    </location>
</feature>
<comment type="caution">
    <text evidence="6">The sequence shown here is derived from an EMBL/GenBank/DDBJ whole genome shotgun (WGS) entry which is preliminary data.</text>
</comment>
<dbReference type="InterPro" id="IPR042185">
    <property type="entry name" value="Serpin_sf_2"/>
</dbReference>
<evidence type="ECO:0000256" key="1">
    <source>
        <dbReference type="ARBA" id="ARBA00022690"/>
    </source>
</evidence>
<dbReference type="InParanoid" id="A0A6L2PUR5"/>
<comment type="similarity">
    <text evidence="3">Belongs to the serpin family.</text>
</comment>
<dbReference type="Gene3D" id="3.30.497.10">
    <property type="entry name" value="Antithrombin, subunit I, domain 2"/>
    <property type="match status" value="1"/>
</dbReference>
<dbReference type="CDD" id="cd00172">
    <property type="entry name" value="serpin"/>
    <property type="match status" value="1"/>
</dbReference>
<feature type="domain" description="Serpin" evidence="5">
    <location>
        <begin position="1518"/>
        <end position="1941"/>
    </location>
</feature>
<dbReference type="FunCoup" id="A0A6L2PUR5">
    <property type="interactions" value="29"/>
</dbReference>
<feature type="non-terminal residue" evidence="6">
    <location>
        <position position="1"/>
    </location>
</feature>
<evidence type="ECO:0000256" key="2">
    <source>
        <dbReference type="ARBA" id="ARBA00022900"/>
    </source>
</evidence>
<feature type="region of interest" description="Disordered" evidence="4">
    <location>
        <begin position="275"/>
        <end position="301"/>
    </location>
</feature>
<dbReference type="EMBL" id="BLKM01000479">
    <property type="protein sequence ID" value="GFG34388.1"/>
    <property type="molecule type" value="Genomic_DNA"/>
</dbReference>
<dbReference type="Pfam" id="PF00079">
    <property type="entry name" value="Serpin"/>
    <property type="match status" value="1"/>
</dbReference>
<dbReference type="PANTHER" id="PTHR11461:SF372">
    <property type="entry name" value="ACCESSORY GLAND PROTEIN ACP76A-RELATED"/>
    <property type="match status" value="1"/>
</dbReference>
<dbReference type="SUPFAM" id="SSF56574">
    <property type="entry name" value="Serpins"/>
    <property type="match status" value="1"/>
</dbReference>
<feature type="compositionally biased region" description="Low complexity" evidence="4">
    <location>
        <begin position="1290"/>
        <end position="1305"/>
    </location>
</feature>
<feature type="compositionally biased region" description="Basic and acidic residues" evidence="4">
    <location>
        <begin position="1307"/>
        <end position="1323"/>
    </location>
</feature>
<dbReference type="InterPro" id="IPR023795">
    <property type="entry name" value="Serpin_CS"/>
</dbReference>
<dbReference type="Gene3D" id="2.30.39.10">
    <property type="entry name" value="Alpha-1-antitrypsin, domain 1"/>
    <property type="match status" value="2"/>
</dbReference>
<organism evidence="6 7">
    <name type="scientific">Coptotermes formosanus</name>
    <name type="common">Formosan subterranean termite</name>
    <dbReference type="NCBI Taxonomy" id="36987"/>
    <lineage>
        <taxon>Eukaryota</taxon>
        <taxon>Metazoa</taxon>
        <taxon>Ecdysozoa</taxon>
        <taxon>Arthropoda</taxon>
        <taxon>Hexapoda</taxon>
        <taxon>Insecta</taxon>
        <taxon>Pterygota</taxon>
        <taxon>Neoptera</taxon>
        <taxon>Polyneoptera</taxon>
        <taxon>Dictyoptera</taxon>
        <taxon>Blattodea</taxon>
        <taxon>Blattoidea</taxon>
        <taxon>Termitoidae</taxon>
        <taxon>Rhinotermitidae</taxon>
        <taxon>Coptotermes</taxon>
    </lineage>
</organism>
<proteinExistence type="inferred from homology"/>
<dbReference type="SMART" id="SM00093">
    <property type="entry name" value="SERPIN"/>
    <property type="match status" value="1"/>
</dbReference>
<name>A0A6L2PUR5_COPFO</name>
<feature type="compositionally biased region" description="Polar residues" evidence="4">
    <location>
        <begin position="1155"/>
        <end position="1164"/>
    </location>
</feature>
<accession>A0A6L2PUR5</accession>
<feature type="compositionally biased region" description="Polar residues" evidence="4">
    <location>
        <begin position="602"/>
        <end position="651"/>
    </location>
</feature>
<dbReference type="GO" id="GO:0005615">
    <property type="term" value="C:extracellular space"/>
    <property type="evidence" value="ECO:0007669"/>
    <property type="project" value="InterPro"/>
</dbReference>
<evidence type="ECO:0000313" key="7">
    <source>
        <dbReference type="Proteomes" id="UP000502823"/>
    </source>
</evidence>
<feature type="compositionally biased region" description="Polar residues" evidence="4">
    <location>
        <begin position="883"/>
        <end position="911"/>
    </location>
</feature>
<feature type="compositionally biased region" description="Low complexity" evidence="4">
    <location>
        <begin position="528"/>
        <end position="543"/>
    </location>
</feature>
<keyword evidence="2" id="KW-0722">Serine protease inhibitor</keyword>
<dbReference type="OrthoDB" id="1063785at2759"/>
<sequence>VVTSVSVIMDLGNGTKKYFADAAGRPVPKPTAALMVGSPAGLLNPDRYEFYTFDEAGDLVKRLMTLEEIQSIIANGETDVGEAGFPNYYHQNLPLDSSEFSHVASSTIMDKVMEEAEATDIGELSSAIPGVHDVVMSVQNVLKGELEASKKKPVPSPPAPTLGPSSNSSMSWGIILPGIMGNSGTVSSFANQSIFSPVGPVLNTSQELGDNATGIHAHVTKNVTWMSTHVLDNTTEASTIKIPLSPASSNILDIEQTASNAVNMHSNLQSLHSSPTLHISSSLPPSSHTSSSQVLSSSSTLSSTSAPSSLSTLSLQFTLPSSSPKPSPPLSLTSHKPVTPAPATLQVASIMALMSQSSEIPASPQPSLLSSKPLSALTQKPQIFPLNHSYFSTAETVTDPPLVIKDNLHMNGNKPLNSYESYNKPVTGETYTSAAAVSTMKPISTTHLHLSTFKIPSSASSFVESESQTVSTIPLITQSPLSLLTESFSTVPVNSERITSPQKVVASSTANLSQTQSLAVERTTKNPTTSATSTAASSSSDSTVKQHEYSESVEPAMIMISSSESSNHSNLSLAPETLQVFTAAKNVSSTTEKIQFSKPMQRPSTATEHSTIIKSSPSTPVSAATVVRTQPQTATQTSVQSRKPTKPPQTTLATRNITKSTIQQHSVSSSVQSSTLNPDVTTMLSVAVTNDKNKDTPTADLQKNNVLNTKLTTSSTTTTTTTTKLPLQSDTSKNNSENILANEVSGLVPMKIGSPLGAISLPVTAIGDLDMPPELAESVLGVLSQVADVEGAATTIAYGEDSLYSLSTTTERRFTDNISSTHSSSGTTDIENILQSSTKPLHYENIMTESKNIIHHAPSTETLPATNLHSETDKQNAVNTKFFSKAPSSQEQTSFYPKGSTDNDPTTQSFSPEDIDIDYLQQPAESTTVDAGEEHEKNGPVDVNKIEMRLGGIEDDEVAEESNKLVEEIVNLEGQKEVDKEAIKQKVVGNASVELLSSADNSNGGLKTSLGILKTKPHYEETATSESEETDSYAVYNVTVTTEVAEDITTGNDETRQKEGTVSSVGEETTEQPHSDRNTIKNVVNEESSDMLAVEESSAATQYEGEYVTETTITPESIMSRDTTESSIHTTKESSETSTVTLTKYKKDDGETAEGSLQSNITSKPSDKLDAVKINPGNISSIAKNASDGDGQSVSSESQENATQIEVVASEDEVHNEELNTPTSAAINNELLSTKEMSIVDKTHENIHRGEYTIDTNLAAASDLTTYLPADEKSEEDTGYITTSFETTAESSTTELTSSYETEVTTVDDKFTTDSEERPSFRDEESEDTTDASSTEYELSKETTTASLESETENGFTKTSLKAESGVNVKDVNQWESKVISSTGLFEKQTEPNINKTTAGTASWTKLSTLSPSQANSSKVINKSAASSTRRPATVISIISTTEKTTAPAEILKVSGLNQEKVKDTKNKAQPEELQHPQTYNTVDLEPAPHENLGLEATSVALEDDVRRFAELCNELAFRLWASITAKGLTMSRSVIMSPFAIVSLLAMVFLGARGPTSGQMNDILRLDDMVTFNPHQVFKNVTDSLTLSRSQGIATAAFVRELYSDKTKGKLLDFYKERAQQFYDGHVEEVNFSGIGDLVRRRTNLLIKRQTRGSVPEYLRASNILLRPPLAVFSANIFQTDCSQASAYGRDGEMYFTVMPALRQRRLVPVPAVVWFKGFLAGYEPILDATAASIGSDNSLVSVVMVLPGQQGQQAPGDGLQRLEQRLIETSYRRGAWSRLLRSLLPRPGLELQIPRFSHRSLLNVTSPLQRMGLKDLFSAERADLRGINGLANDLHLSDIIQVNTFSTCAEESIGSRHHVEVYPTSPQRSGREELDEDPKNRSKNFDDMDDLGLSSLPLAVRPRQARLPDAPRLRFDRPFLYFVRHNPTGLILYVGRFNPRLLH</sequence>
<evidence type="ECO:0000256" key="3">
    <source>
        <dbReference type="RuleBase" id="RU000411"/>
    </source>
</evidence>
<feature type="compositionally biased region" description="Basic and acidic residues" evidence="4">
    <location>
        <begin position="1871"/>
        <end position="1888"/>
    </location>
</feature>
<dbReference type="PANTHER" id="PTHR11461">
    <property type="entry name" value="SERINE PROTEASE INHIBITOR, SERPIN"/>
    <property type="match status" value="1"/>
</dbReference>
<keyword evidence="1" id="KW-0646">Protease inhibitor</keyword>